<gene>
    <name evidence="2" type="ORF">TIFTF001_002371</name>
</gene>
<protein>
    <submittedName>
        <fullName evidence="2">Uncharacterized protein</fullName>
    </submittedName>
</protein>
<organism evidence="2 3">
    <name type="scientific">Ficus carica</name>
    <name type="common">Common fig</name>
    <dbReference type="NCBI Taxonomy" id="3494"/>
    <lineage>
        <taxon>Eukaryota</taxon>
        <taxon>Viridiplantae</taxon>
        <taxon>Streptophyta</taxon>
        <taxon>Embryophyta</taxon>
        <taxon>Tracheophyta</taxon>
        <taxon>Spermatophyta</taxon>
        <taxon>Magnoliopsida</taxon>
        <taxon>eudicotyledons</taxon>
        <taxon>Gunneridae</taxon>
        <taxon>Pentapetalae</taxon>
        <taxon>rosids</taxon>
        <taxon>fabids</taxon>
        <taxon>Rosales</taxon>
        <taxon>Moraceae</taxon>
        <taxon>Ficeae</taxon>
        <taxon>Ficus</taxon>
    </lineage>
</organism>
<name>A0AA88CTL1_FICCA</name>
<evidence type="ECO:0000256" key="1">
    <source>
        <dbReference type="SAM" id="MobiDB-lite"/>
    </source>
</evidence>
<comment type="caution">
    <text evidence="2">The sequence shown here is derived from an EMBL/GenBank/DDBJ whole genome shotgun (WGS) entry which is preliminary data.</text>
</comment>
<proteinExistence type="predicted"/>
<evidence type="ECO:0000313" key="3">
    <source>
        <dbReference type="Proteomes" id="UP001187192"/>
    </source>
</evidence>
<feature type="region of interest" description="Disordered" evidence="1">
    <location>
        <begin position="24"/>
        <end position="57"/>
    </location>
</feature>
<reference evidence="2" key="1">
    <citation type="submission" date="2023-07" db="EMBL/GenBank/DDBJ databases">
        <title>draft genome sequence of fig (Ficus carica).</title>
        <authorList>
            <person name="Takahashi T."/>
            <person name="Nishimura K."/>
        </authorList>
    </citation>
    <scope>NUCLEOTIDE SEQUENCE</scope>
</reference>
<sequence length="75" mass="8036">MSDIDPKAALHSFSADQVEENVWEDVTSKKGGKKKKQSASILVTSPKTRAAKEASNKLKVPGTVGESLTVIPKEL</sequence>
<dbReference type="Proteomes" id="UP001187192">
    <property type="component" value="Unassembled WGS sequence"/>
</dbReference>
<keyword evidence="3" id="KW-1185">Reference proteome</keyword>
<feature type="compositionally biased region" description="Polar residues" evidence="1">
    <location>
        <begin position="38"/>
        <end position="47"/>
    </location>
</feature>
<dbReference type="AlphaFoldDB" id="A0AA88CTL1"/>
<evidence type="ECO:0000313" key="2">
    <source>
        <dbReference type="EMBL" id="GMN29277.1"/>
    </source>
</evidence>
<dbReference type="EMBL" id="BTGU01000002">
    <property type="protein sequence ID" value="GMN29277.1"/>
    <property type="molecule type" value="Genomic_DNA"/>
</dbReference>
<accession>A0AA88CTL1</accession>